<comment type="caution">
    <text evidence="3">The sequence shown here is derived from an EMBL/GenBank/DDBJ whole genome shotgun (WGS) entry which is preliminary data.</text>
</comment>
<dbReference type="SUPFAM" id="SSF143011">
    <property type="entry name" value="RelE-like"/>
    <property type="match status" value="1"/>
</dbReference>
<evidence type="ECO:0000313" key="4">
    <source>
        <dbReference type="Proteomes" id="UP000287687"/>
    </source>
</evidence>
<evidence type="ECO:0000256" key="2">
    <source>
        <dbReference type="ARBA" id="ARBA00022649"/>
    </source>
</evidence>
<dbReference type="InterPro" id="IPR035093">
    <property type="entry name" value="RelE/ParE_toxin_dom_sf"/>
</dbReference>
<comment type="similarity">
    <text evidence="1">Belongs to the RelE toxin family.</text>
</comment>
<sequence>MAWKIEFLREAERDLAKLGSEEIRRILKFLNTRIASLEDPRLVGEALHGPVLGKYWKYRVGQHRIIADIRDDAVRVIVVRVGHRREVYR</sequence>
<proteinExistence type="inferred from homology"/>
<dbReference type="OrthoDB" id="5570653at2"/>
<keyword evidence="2" id="KW-1277">Toxin-antitoxin system</keyword>
<reference evidence="3 4" key="1">
    <citation type="submission" date="2019-01" db="EMBL/GenBank/DDBJ databases">
        <title>The draft genome of Rhizobium sp. 24NR.</title>
        <authorList>
            <person name="Liu L."/>
            <person name="Liang L."/>
            <person name="Shi S."/>
            <person name="Xu L."/>
            <person name="Wang X."/>
            <person name="Li L."/>
            <person name="Zhang X."/>
        </authorList>
    </citation>
    <scope>NUCLEOTIDE SEQUENCE [LARGE SCALE GENOMIC DNA]</scope>
    <source>
        <strain evidence="3 4">24NR</strain>
    </source>
</reference>
<keyword evidence="4" id="KW-1185">Reference proteome</keyword>
<organism evidence="3 4">
    <name type="scientific">Neorhizobium lilium</name>
    <dbReference type="NCBI Taxonomy" id="2503024"/>
    <lineage>
        <taxon>Bacteria</taxon>
        <taxon>Pseudomonadati</taxon>
        <taxon>Pseudomonadota</taxon>
        <taxon>Alphaproteobacteria</taxon>
        <taxon>Hyphomicrobiales</taxon>
        <taxon>Rhizobiaceae</taxon>
        <taxon>Rhizobium/Agrobacterium group</taxon>
        <taxon>Neorhizobium</taxon>
    </lineage>
</organism>
<dbReference type="Proteomes" id="UP000287687">
    <property type="component" value="Unassembled WGS sequence"/>
</dbReference>
<dbReference type="EMBL" id="SBIP01000004">
    <property type="protein sequence ID" value="RWX76032.1"/>
    <property type="molecule type" value="Genomic_DNA"/>
</dbReference>
<dbReference type="PANTHER" id="PTHR35601">
    <property type="entry name" value="TOXIN RELE"/>
    <property type="match status" value="1"/>
</dbReference>
<dbReference type="RefSeq" id="WP_128444911.1">
    <property type="nucleotide sequence ID" value="NZ_SBIP01000004.1"/>
</dbReference>
<dbReference type="InterPro" id="IPR007712">
    <property type="entry name" value="RelE/ParE_toxin"/>
</dbReference>
<protein>
    <submittedName>
        <fullName evidence="3">Type II toxin-antitoxin system RelE/ParE family toxin</fullName>
    </submittedName>
</protein>
<dbReference type="Pfam" id="PF05016">
    <property type="entry name" value="ParE_toxin"/>
    <property type="match status" value="1"/>
</dbReference>
<evidence type="ECO:0000313" key="3">
    <source>
        <dbReference type="EMBL" id="RWX76032.1"/>
    </source>
</evidence>
<evidence type="ECO:0000256" key="1">
    <source>
        <dbReference type="ARBA" id="ARBA00006226"/>
    </source>
</evidence>
<dbReference type="PANTHER" id="PTHR35601:SF1">
    <property type="entry name" value="TOXIN RELE"/>
    <property type="match status" value="1"/>
</dbReference>
<accession>A0A3S3S3V0</accession>
<dbReference type="Gene3D" id="3.30.2310.20">
    <property type="entry name" value="RelE-like"/>
    <property type="match status" value="1"/>
</dbReference>
<dbReference type="AlphaFoldDB" id="A0A3S3S3V0"/>
<gene>
    <name evidence="3" type="ORF">EPK99_20475</name>
</gene>
<name>A0A3S3S3V0_9HYPH</name>